<dbReference type="EMBL" id="CAJOBJ010361870">
    <property type="protein sequence ID" value="CAF5218617.1"/>
    <property type="molecule type" value="Genomic_DNA"/>
</dbReference>
<sequence length="81" mass="9350">VHQNIKEIIYEYKQRAVNRRNDDLAASHGVIKTKVTEILVEDTNNHYVCPRCGIQFKSQGITNHVKACLNAQVWCKNNKIK</sequence>
<dbReference type="Proteomes" id="UP000681720">
    <property type="component" value="Unassembled WGS sequence"/>
</dbReference>
<comment type="caution">
    <text evidence="1">The sequence shown here is derived from an EMBL/GenBank/DDBJ whole genome shotgun (WGS) entry which is preliminary data.</text>
</comment>
<gene>
    <name evidence="1" type="ORF">BYL167_LOCUS67027</name>
    <name evidence="2" type="ORF">GIL414_LOCUS83054</name>
</gene>
<accession>A0A8S3FG83</accession>
<proteinExistence type="predicted"/>
<evidence type="ECO:0000313" key="1">
    <source>
        <dbReference type="EMBL" id="CAF5120666.1"/>
    </source>
</evidence>
<dbReference type="Proteomes" id="UP000681967">
    <property type="component" value="Unassembled WGS sequence"/>
</dbReference>
<organism evidence="1 3">
    <name type="scientific">Rotaria magnacalcarata</name>
    <dbReference type="NCBI Taxonomy" id="392030"/>
    <lineage>
        <taxon>Eukaryota</taxon>
        <taxon>Metazoa</taxon>
        <taxon>Spiralia</taxon>
        <taxon>Gnathifera</taxon>
        <taxon>Rotifera</taxon>
        <taxon>Eurotatoria</taxon>
        <taxon>Bdelloidea</taxon>
        <taxon>Philodinida</taxon>
        <taxon>Philodinidae</taxon>
        <taxon>Rotaria</taxon>
    </lineage>
</organism>
<feature type="non-terminal residue" evidence="1">
    <location>
        <position position="1"/>
    </location>
</feature>
<protein>
    <submittedName>
        <fullName evidence="1">Uncharacterized protein</fullName>
    </submittedName>
</protein>
<evidence type="ECO:0000313" key="3">
    <source>
        <dbReference type="Proteomes" id="UP000681967"/>
    </source>
</evidence>
<dbReference type="EMBL" id="CAJOBH010244590">
    <property type="protein sequence ID" value="CAF5120666.1"/>
    <property type="molecule type" value="Genomic_DNA"/>
</dbReference>
<reference evidence="1" key="1">
    <citation type="submission" date="2021-02" db="EMBL/GenBank/DDBJ databases">
        <authorList>
            <person name="Nowell W R."/>
        </authorList>
    </citation>
    <scope>NUCLEOTIDE SEQUENCE</scope>
</reference>
<dbReference type="AlphaFoldDB" id="A0A8S3FG83"/>
<name>A0A8S3FG83_9BILA</name>
<evidence type="ECO:0000313" key="2">
    <source>
        <dbReference type="EMBL" id="CAF5218617.1"/>
    </source>
</evidence>